<dbReference type="AlphaFoldDB" id="A0AAE3FNN7"/>
<feature type="region of interest" description="Disordered" evidence="1">
    <location>
        <begin position="1"/>
        <end position="23"/>
    </location>
</feature>
<protein>
    <recommendedName>
        <fullName evidence="2">Methanogenesis regulatory protein FilR1 middle domain-containing protein</fullName>
    </recommendedName>
</protein>
<evidence type="ECO:0000313" key="4">
    <source>
        <dbReference type="Proteomes" id="UP001202674"/>
    </source>
</evidence>
<feature type="domain" description="Methanogenesis regulatory protein FilR1 middle" evidence="2">
    <location>
        <begin position="55"/>
        <end position="175"/>
    </location>
</feature>
<evidence type="ECO:0000259" key="2">
    <source>
        <dbReference type="Pfam" id="PF08350"/>
    </source>
</evidence>
<gene>
    <name evidence="3" type="ORF">AArcSt11_02075</name>
</gene>
<organism evidence="3 4">
    <name type="scientific">Natranaeroarchaeum aerophilus</name>
    <dbReference type="NCBI Taxonomy" id="2917711"/>
    <lineage>
        <taxon>Archaea</taxon>
        <taxon>Methanobacteriati</taxon>
        <taxon>Methanobacteriota</taxon>
        <taxon>Stenosarchaea group</taxon>
        <taxon>Halobacteria</taxon>
        <taxon>Halobacteriales</taxon>
        <taxon>Natronoarchaeaceae</taxon>
        <taxon>Natranaeroarchaeum</taxon>
    </lineage>
</organism>
<dbReference type="RefSeq" id="WP_250594130.1">
    <property type="nucleotide sequence ID" value="NZ_JAKRVY010000001.1"/>
</dbReference>
<accession>A0AAE3FNN7</accession>
<name>A0AAE3FNN7_9EURY</name>
<reference evidence="3 4" key="1">
    <citation type="journal article" date="2022" name="Syst. Appl. Microbiol.">
        <title>Natronocalculus amylovorans gen. nov., sp. nov., and Natranaeroarchaeum aerophilus sp. nov., dominant culturable amylolytic natronoarchaea from hypersaline soda lakes in southwestern Siberia.</title>
        <authorList>
            <person name="Sorokin D.Y."/>
            <person name="Elcheninov A.G."/>
            <person name="Khizhniak T.V."/>
            <person name="Koenen M."/>
            <person name="Bale N.J."/>
            <person name="Damste J.S.S."/>
            <person name="Kublanov I.V."/>
        </authorList>
    </citation>
    <scope>NUCLEOTIDE SEQUENCE [LARGE SCALE GENOMIC DNA]</scope>
    <source>
        <strain evidence="3 4">AArc-St1-1</strain>
    </source>
</reference>
<proteinExistence type="predicted"/>
<sequence>MPPDTTDGRTPQDGATSREDTGPKAALIGFVEDVLDVPFDELDATTTITGPEPTPTEQLRSLVADADAAVGVLPALPTSLLDSAGEIDGLRASVVLTGAARKRLDGPALAVVESRLADTSVTLYGHDGDSPTGLLLLDETAVCVVFDAAGDPAALVVSRAPELRAWVGETCSRYRGEADVLIG</sequence>
<keyword evidence="4" id="KW-1185">Reference proteome</keyword>
<comment type="caution">
    <text evidence="3">The sequence shown here is derived from an EMBL/GenBank/DDBJ whole genome shotgun (WGS) entry which is preliminary data.</text>
</comment>
<dbReference type="Pfam" id="PF08350">
    <property type="entry name" value="FilR1_middle"/>
    <property type="match status" value="1"/>
</dbReference>
<dbReference type="Proteomes" id="UP001202674">
    <property type="component" value="Unassembled WGS sequence"/>
</dbReference>
<dbReference type="InterPro" id="IPR013561">
    <property type="entry name" value="FilR1_middle_dom"/>
</dbReference>
<evidence type="ECO:0000256" key="1">
    <source>
        <dbReference type="SAM" id="MobiDB-lite"/>
    </source>
</evidence>
<dbReference type="EMBL" id="JAKRVY010000001">
    <property type="protein sequence ID" value="MCL9812439.1"/>
    <property type="molecule type" value="Genomic_DNA"/>
</dbReference>
<evidence type="ECO:0000313" key="3">
    <source>
        <dbReference type="EMBL" id="MCL9812439.1"/>
    </source>
</evidence>